<evidence type="ECO:0000313" key="1">
    <source>
        <dbReference type="EMBL" id="KAJ1093209.1"/>
    </source>
</evidence>
<reference evidence="1" key="1">
    <citation type="journal article" date="2022" name="bioRxiv">
        <title>Sequencing and chromosome-scale assembly of the giantPleurodeles waltlgenome.</title>
        <authorList>
            <person name="Brown T."/>
            <person name="Elewa A."/>
            <person name="Iarovenko S."/>
            <person name="Subramanian E."/>
            <person name="Araus A.J."/>
            <person name="Petzold A."/>
            <person name="Susuki M."/>
            <person name="Suzuki K.-i.T."/>
            <person name="Hayashi T."/>
            <person name="Toyoda A."/>
            <person name="Oliveira C."/>
            <person name="Osipova E."/>
            <person name="Leigh N.D."/>
            <person name="Simon A."/>
            <person name="Yun M.H."/>
        </authorList>
    </citation>
    <scope>NUCLEOTIDE SEQUENCE</scope>
    <source>
        <strain evidence="1">20211129_DDA</strain>
        <tissue evidence="1">Liver</tissue>
    </source>
</reference>
<accession>A0AAV7LRL9</accession>
<organism evidence="1 2">
    <name type="scientific">Pleurodeles waltl</name>
    <name type="common">Iberian ribbed newt</name>
    <dbReference type="NCBI Taxonomy" id="8319"/>
    <lineage>
        <taxon>Eukaryota</taxon>
        <taxon>Metazoa</taxon>
        <taxon>Chordata</taxon>
        <taxon>Craniata</taxon>
        <taxon>Vertebrata</taxon>
        <taxon>Euteleostomi</taxon>
        <taxon>Amphibia</taxon>
        <taxon>Batrachia</taxon>
        <taxon>Caudata</taxon>
        <taxon>Salamandroidea</taxon>
        <taxon>Salamandridae</taxon>
        <taxon>Pleurodelinae</taxon>
        <taxon>Pleurodeles</taxon>
    </lineage>
</organism>
<dbReference type="EMBL" id="JANPWB010000015">
    <property type="protein sequence ID" value="KAJ1093209.1"/>
    <property type="molecule type" value="Genomic_DNA"/>
</dbReference>
<proteinExistence type="predicted"/>
<protein>
    <submittedName>
        <fullName evidence="1">Uncharacterized protein</fullName>
    </submittedName>
</protein>
<gene>
    <name evidence="1" type="ORF">NDU88_006314</name>
</gene>
<sequence>MRGRSPRALLAKGVERKKVVVDEVQGDYKFGNWVRVVKGGRSAKGESTFSEPLAVRKVYKHTLLLSDDNVWNRGKVVKVPVCVRQEKLFDMDNGTGITVDNGTSTTDSPLNVSGNVGVKLRDKSTLKLPRRFDDFVIQ</sequence>
<dbReference type="AlphaFoldDB" id="A0AAV7LRL9"/>
<keyword evidence="2" id="KW-1185">Reference proteome</keyword>
<dbReference type="Proteomes" id="UP001066276">
    <property type="component" value="Chromosome 11"/>
</dbReference>
<name>A0AAV7LRL9_PLEWA</name>
<evidence type="ECO:0000313" key="2">
    <source>
        <dbReference type="Proteomes" id="UP001066276"/>
    </source>
</evidence>
<comment type="caution">
    <text evidence="1">The sequence shown here is derived from an EMBL/GenBank/DDBJ whole genome shotgun (WGS) entry which is preliminary data.</text>
</comment>